<dbReference type="InterPro" id="IPR041700">
    <property type="entry name" value="OMP_b-brl_3"/>
</dbReference>
<feature type="signal peptide" evidence="9">
    <location>
        <begin position="1"/>
        <end position="18"/>
    </location>
</feature>
<dbReference type="InterPro" id="IPR008969">
    <property type="entry name" value="CarboxyPept-like_regulatory"/>
</dbReference>
<dbReference type="SUPFAM" id="SSF49464">
    <property type="entry name" value="Carboxypeptidase regulatory domain-like"/>
    <property type="match status" value="1"/>
</dbReference>
<evidence type="ECO:0000313" key="11">
    <source>
        <dbReference type="EMBL" id="SBW03245.1"/>
    </source>
</evidence>
<keyword evidence="5 9" id="KW-0732">Signal</keyword>
<dbReference type="Pfam" id="PF13715">
    <property type="entry name" value="CarbopepD_reg_2"/>
    <property type="match status" value="1"/>
</dbReference>
<feature type="chain" id="PRO_5012578027" description="Outer membrane protein beta-barrel domain-containing protein" evidence="9">
    <location>
        <begin position="19"/>
        <end position="900"/>
    </location>
</feature>
<keyword evidence="7 8" id="KW-0998">Cell outer membrane</keyword>
<dbReference type="EMBL" id="FLUL01000001">
    <property type="protein sequence ID" value="SBW03245.1"/>
    <property type="molecule type" value="Genomic_DNA"/>
</dbReference>
<evidence type="ECO:0000256" key="7">
    <source>
        <dbReference type="ARBA" id="ARBA00023237"/>
    </source>
</evidence>
<dbReference type="Gene3D" id="2.40.170.20">
    <property type="entry name" value="TonB-dependent receptor, beta-barrel domain"/>
    <property type="match status" value="1"/>
</dbReference>
<proteinExistence type="inferred from homology"/>
<evidence type="ECO:0000256" key="1">
    <source>
        <dbReference type="ARBA" id="ARBA00004571"/>
    </source>
</evidence>
<evidence type="ECO:0000256" key="6">
    <source>
        <dbReference type="ARBA" id="ARBA00023136"/>
    </source>
</evidence>
<dbReference type="Pfam" id="PF14905">
    <property type="entry name" value="OMP_b-brl_3"/>
    <property type="match status" value="1"/>
</dbReference>
<comment type="similarity">
    <text evidence="8">Belongs to the TonB-dependent receptor family.</text>
</comment>
<sequence>MRYLYLLLFIFTTLSAVAQTVEGNPSGYVQGSVYDSITKDPIPFVTVRLLNEADSSYIKGVATNEKGNFKLSVTTGKYILEASFLGYKRFLQNFNISTQNPGYSFGNIYLVENTIQLKDAIVEAKVPDILVKGDTIEYNATSYTSQESDMLQDIIKNMPGVEIDAQGNILANGKPVKKILVDGKEFFGNDIPMALTNLPANMIKKLQLYKEESEAAKVTGFKDKDPDQVLNLVVKEELKQSIFGEVKAGYGSDDRYANKVITNYMRNDNQVSLVGEMSNTNDNGYPMGMDNGIEKNKNLGANIFLQPSEKIRVGGSIRYANNDNLMETKTNTQTFLSSGDRFSKQDASYRSKRENANLGMNLQWKPDSLTTIFARSYISLNNTKNIQSSTNLSYVAEKDTTSGYSNSQSKGDGYNINNFVTIGRKLNDKGRTVSFTFNNSIRKDNSKGTNYSQTTYSEGKDDKIIDQQNKTDNNTSNYTLSLSYVEPLGKDHRLQFAYSYGVNNSERMRDVRKKDGAGNYTVLDTAYARNTENRYVNQNISLNFQTTKEKYNYTIGLSIDPSYSRSKVSIADSIIENLKQNVINFSPTLNFSYQPNDHTNLDISYSGSTSQPGITQLSADTVIVSALSKYYGNPNLKPSYSNNFNVYYRKSDYASNRYMMLSGGFNYTFNNIVDYTLIDDLGNSTNTYRNVSGNMGANINFIFNTPLRNKKFTIDNSTYANYYKNIGYTNGEEAKTHNIVLSEKVSGKFKVDKLETRLELGMTYNITKNNLSNVQDRNTSNYNIQHSVLWKLPYDFSIQNFLNMTYYAGYGDDFKKKEILWNASVSKLFLKKKRGTLKVEFYDILNDRNNLSRYVSSNYMSDSRTNSINRYFMFSFSYKFNIIKSKGKSNDVDIDELEYN</sequence>
<name>A0A212JVD1_9BACT</name>
<dbReference type="PANTHER" id="PTHR30069:SF29">
    <property type="entry name" value="HEMOGLOBIN AND HEMOGLOBIN-HAPTOGLOBIN-BINDING PROTEIN 1-RELATED"/>
    <property type="match status" value="1"/>
</dbReference>
<feature type="domain" description="Outer membrane protein beta-barrel" evidence="10">
    <location>
        <begin position="424"/>
        <end position="770"/>
    </location>
</feature>
<dbReference type="AlphaFoldDB" id="A0A212JVD1"/>
<gene>
    <name evidence="11" type="ORF">KL86DYS2_12402</name>
</gene>
<evidence type="ECO:0000256" key="9">
    <source>
        <dbReference type="SAM" id="SignalP"/>
    </source>
</evidence>
<dbReference type="InterPro" id="IPR036942">
    <property type="entry name" value="Beta-barrel_TonB_sf"/>
</dbReference>
<protein>
    <recommendedName>
        <fullName evidence="10">Outer membrane protein beta-barrel domain-containing protein</fullName>
    </recommendedName>
</protein>
<keyword evidence="2 8" id="KW-0813">Transport</keyword>
<dbReference type="Gene3D" id="2.60.40.1120">
    <property type="entry name" value="Carboxypeptidase-like, regulatory domain"/>
    <property type="match status" value="1"/>
</dbReference>
<keyword evidence="6 8" id="KW-0472">Membrane</keyword>
<dbReference type="PROSITE" id="PS52016">
    <property type="entry name" value="TONB_DEPENDENT_REC_3"/>
    <property type="match status" value="1"/>
</dbReference>
<dbReference type="GO" id="GO:0009279">
    <property type="term" value="C:cell outer membrane"/>
    <property type="evidence" value="ECO:0007669"/>
    <property type="project" value="UniProtKB-SubCell"/>
</dbReference>
<reference evidence="11" key="1">
    <citation type="submission" date="2016-04" db="EMBL/GenBank/DDBJ databases">
        <authorList>
            <person name="Evans L.H."/>
            <person name="Alamgir A."/>
            <person name="Owens N."/>
            <person name="Weber N.D."/>
            <person name="Virtaneva K."/>
            <person name="Barbian K."/>
            <person name="Babar A."/>
            <person name="Rosenke K."/>
        </authorList>
    </citation>
    <scope>NUCLEOTIDE SEQUENCE</scope>
    <source>
        <strain evidence="11">86-2</strain>
    </source>
</reference>
<dbReference type="GO" id="GO:0015344">
    <property type="term" value="F:siderophore uptake transmembrane transporter activity"/>
    <property type="evidence" value="ECO:0007669"/>
    <property type="project" value="TreeGrafter"/>
</dbReference>
<evidence type="ECO:0000256" key="4">
    <source>
        <dbReference type="ARBA" id="ARBA00022692"/>
    </source>
</evidence>
<organism evidence="11">
    <name type="scientific">uncultured Dysgonomonas sp</name>
    <dbReference type="NCBI Taxonomy" id="206096"/>
    <lineage>
        <taxon>Bacteria</taxon>
        <taxon>Pseudomonadati</taxon>
        <taxon>Bacteroidota</taxon>
        <taxon>Bacteroidia</taxon>
        <taxon>Bacteroidales</taxon>
        <taxon>Dysgonomonadaceae</taxon>
        <taxon>Dysgonomonas</taxon>
        <taxon>environmental samples</taxon>
    </lineage>
</organism>
<evidence type="ECO:0000259" key="10">
    <source>
        <dbReference type="Pfam" id="PF14905"/>
    </source>
</evidence>
<keyword evidence="4 8" id="KW-0812">Transmembrane</keyword>
<evidence type="ECO:0000256" key="8">
    <source>
        <dbReference type="PROSITE-ProRule" id="PRU01360"/>
    </source>
</evidence>
<comment type="subcellular location">
    <subcellularLocation>
        <location evidence="1 8">Cell outer membrane</location>
        <topology evidence="1 8">Multi-pass membrane protein</topology>
    </subcellularLocation>
</comment>
<evidence type="ECO:0000256" key="5">
    <source>
        <dbReference type="ARBA" id="ARBA00022729"/>
    </source>
</evidence>
<keyword evidence="3 8" id="KW-1134">Transmembrane beta strand</keyword>
<dbReference type="GO" id="GO:0044718">
    <property type="term" value="P:siderophore transmembrane transport"/>
    <property type="evidence" value="ECO:0007669"/>
    <property type="project" value="TreeGrafter"/>
</dbReference>
<accession>A0A212JVD1</accession>
<evidence type="ECO:0000256" key="2">
    <source>
        <dbReference type="ARBA" id="ARBA00022448"/>
    </source>
</evidence>
<dbReference type="InterPro" id="IPR039426">
    <property type="entry name" value="TonB-dep_rcpt-like"/>
</dbReference>
<dbReference type="RefSeq" id="WP_296950021.1">
    <property type="nucleotide sequence ID" value="NZ_LT599021.1"/>
</dbReference>
<dbReference type="SUPFAM" id="SSF56935">
    <property type="entry name" value="Porins"/>
    <property type="match status" value="1"/>
</dbReference>
<dbReference type="PANTHER" id="PTHR30069">
    <property type="entry name" value="TONB-DEPENDENT OUTER MEMBRANE RECEPTOR"/>
    <property type="match status" value="1"/>
</dbReference>
<evidence type="ECO:0000256" key="3">
    <source>
        <dbReference type="ARBA" id="ARBA00022452"/>
    </source>
</evidence>